<accession>A0A238FI57</accession>
<dbReference type="SUPFAM" id="SSF51064">
    <property type="entry name" value="Head domain of nucleotide exchange factor GrpE"/>
    <property type="match status" value="1"/>
</dbReference>
<evidence type="ECO:0000256" key="4">
    <source>
        <dbReference type="RuleBase" id="RU000640"/>
    </source>
</evidence>
<proteinExistence type="inferred from homology"/>
<dbReference type="GO" id="GO:0051082">
    <property type="term" value="F:unfolded protein binding"/>
    <property type="evidence" value="ECO:0007669"/>
    <property type="project" value="TreeGrafter"/>
</dbReference>
<dbReference type="InterPro" id="IPR009012">
    <property type="entry name" value="GrpE_head"/>
</dbReference>
<organism evidence="7 8">
    <name type="scientific">Microbotryum intermedium</name>
    <dbReference type="NCBI Taxonomy" id="269621"/>
    <lineage>
        <taxon>Eukaryota</taxon>
        <taxon>Fungi</taxon>
        <taxon>Dikarya</taxon>
        <taxon>Basidiomycota</taxon>
        <taxon>Pucciniomycotina</taxon>
        <taxon>Microbotryomycetes</taxon>
        <taxon>Microbotryales</taxon>
        <taxon>Microbotryaceae</taxon>
        <taxon>Microbotryum</taxon>
    </lineage>
</organism>
<evidence type="ECO:0000256" key="6">
    <source>
        <dbReference type="SAM" id="MobiDB-lite"/>
    </source>
</evidence>
<evidence type="ECO:0000313" key="7">
    <source>
        <dbReference type="EMBL" id="SCV71554.1"/>
    </source>
</evidence>
<dbReference type="AlphaFoldDB" id="A0A238FI57"/>
<dbReference type="Pfam" id="PF01025">
    <property type="entry name" value="GrpE"/>
    <property type="match status" value="1"/>
</dbReference>
<dbReference type="GO" id="GO:0042803">
    <property type="term" value="F:protein homodimerization activity"/>
    <property type="evidence" value="ECO:0007669"/>
    <property type="project" value="InterPro"/>
</dbReference>
<dbReference type="CDD" id="cd00446">
    <property type="entry name" value="GrpE"/>
    <property type="match status" value="1"/>
</dbReference>
<dbReference type="GO" id="GO:0001405">
    <property type="term" value="C:PAM complex, Tim23 associated import motor"/>
    <property type="evidence" value="ECO:0007669"/>
    <property type="project" value="TreeGrafter"/>
</dbReference>
<dbReference type="Proteomes" id="UP000198372">
    <property type="component" value="Unassembled WGS sequence"/>
</dbReference>
<dbReference type="GO" id="GO:0000774">
    <property type="term" value="F:adenyl-nucleotide exchange factor activity"/>
    <property type="evidence" value="ECO:0007669"/>
    <property type="project" value="InterPro"/>
</dbReference>
<dbReference type="HAMAP" id="MF_01151">
    <property type="entry name" value="GrpE"/>
    <property type="match status" value="1"/>
</dbReference>
<dbReference type="STRING" id="269621.A0A238FI57"/>
<dbReference type="GO" id="GO:0051087">
    <property type="term" value="F:protein-folding chaperone binding"/>
    <property type="evidence" value="ECO:0007669"/>
    <property type="project" value="InterPro"/>
</dbReference>
<evidence type="ECO:0000313" key="8">
    <source>
        <dbReference type="Proteomes" id="UP000198372"/>
    </source>
</evidence>
<dbReference type="FunFam" id="2.30.22.10:FF:000002">
    <property type="entry name" value="GrpE protein homolog"/>
    <property type="match status" value="1"/>
</dbReference>
<protein>
    <recommendedName>
        <fullName evidence="4">GrpE protein homolog</fullName>
    </recommendedName>
</protein>
<dbReference type="GO" id="GO:0006457">
    <property type="term" value="P:protein folding"/>
    <property type="evidence" value="ECO:0007669"/>
    <property type="project" value="InterPro"/>
</dbReference>
<dbReference type="GO" id="GO:0030150">
    <property type="term" value="P:protein import into mitochondrial matrix"/>
    <property type="evidence" value="ECO:0007669"/>
    <property type="project" value="TreeGrafter"/>
</dbReference>
<comment type="function">
    <text evidence="4">Essential component of the PAM complex, a complex required for the translocation of transit peptide-containing proteins from the inner membrane into the mitochondrial matrix in an ATP-dependent manner.</text>
</comment>
<evidence type="ECO:0000256" key="3">
    <source>
        <dbReference type="ARBA" id="ARBA00023186"/>
    </source>
</evidence>
<dbReference type="PANTHER" id="PTHR21237">
    <property type="entry name" value="GRPE PROTEIN"/>
    <property type="match status" value="1"/>
</dbReference>
<reference evidence="8" key="1">
    <citation type="submission" date="2016-09" db="EMBL/GenBank/DDBJ databases">
        <authorList>
            <person name="Jeantristanb JTB J.-T."/>
            <person name="Ricardo R."/>
        </authorList>
    </citation>
    <scope>NUCLEOTIDE SEQUENCE [LARGE SCALE GENOMIC DNA]</scope>
</reference>
<dbReference type="SUPFAM" id="SSF58014">
    <property type="entry name" value="Coiled-coil domain of nucleotide exchange factor GrpE"/>
    <property type="match status" value="1"/>
</dbReference>
<dbReference type="InterPro" id="IPR000740">
    <property type="entry name" value="GrpE"/>
</dbReference>
<dbReference type="InterPro" id="IPR013805">
    <property type="entry name" value="GrpE_CC"/>
</dbReference>
<evidence type="ECO:0000256" key="5">
    <source>
        <dbReference type="RuleBase" id="RU004478"/>
    </source>
</evidence>
<comment type="similarity">
    <text evidence="2 5">Belongs to the GrpE family.</text>
</comment>
<keyword evidence="8" id="KW-1185">Reference proteome</keyword>
<dbReference type="PANTHER" id="PTHR21237:SF23">
    <property type="entry name" value="GRPE PROTEIN HOMOLOG, MITOCHONDRIAL"/>
    <property type="match status" value="1"/>
</dbReference>
<evidence type="ECO:0000256" key="1">
    <source>
        <dbReference type="ARBA" id="ARBA00004305"/>
    </source>
</evidence>
<dbReference type="OrthoDB" id="201635at2759"/>
<keyword evidence="3 4" id="KW-0143">Chaperone</keyword>
<dbReference type="Gene3D" id="2.30.22.10">
    <property type="entry name" value="Head domain of nucleotide exchange factor GrpE"/>
    <property type="match status" value="1"/>
</dbReference>
<gene>
    <name evidence="7" type="ORF">BQ2448_3142</name>
</gene>
<comment type="subcellular location">
    <subcellularLocation>
        <location evidence="1 4">Mitochondrion matrix</location>
    </subcellularLocation>
</comment>
<feature type="region of interest" description="Disordered" evidence="6">
    <location>
        <begin position="44"/>
        <end position="87"/>
    </location>
</feature>
<name>A0A238FI57_9BASI</name>
<sequence length="255" mass="27505">MFQSASRTLLRSASTACSSSSSSSSLMLIARPLARPLQPVLATAASSSMRFSTTRPSLSTAPETTKAKTSQSQDGPASASTAPPQTTDKTAELIQQLEEKNKIIAELKDARLRTLADYENLQKISMREKAQAKDFALQSFAKDLISSIDILVLALRSLPETKLDPNQGASKDLIDLHQGVSLTKDSILKTLERNGVKAFDPTGEMFDPNRHEALYEAPVPGKRAGSVLECQEIGYMIKDRLLRPAKVGVVAGDSS</sequence>
<dbReference type="PRINTS" id="PR00773">
    <property type="entry name" value="GRPEPROTEIN"/>
</dbReference>
<dbReference type="Gene3D" id="3.90.20.20">
    <property type="match status" value="1"/>
</dbReference>
<keyword evidence="4" id="KW-0496">Mitochondrion</keyword>
<dbReference type="PROSITE" id="PS01071">
    <property type="entry name" value="GRPE"/>
    <property type="match status" value="1"/>
</dbReference>
<evidence type="ECO:0000256" key="2">
    <source>
        <dbReference type="ARBA" id="ARBA00009054"/>
    </source>
</evidence>
<dbReference type="EMBL" id="FMSP01000007">
    <property type="protein sequence ID" value="SCV71554.1"/>
    <property type="molecule type" value="Genomic_DNA"/>
</dbReference>